<evidence type="ECO:0000256" key="1">
    <source>
        <dbReference type="SAM" id="Phobius"/>
    </source>
</evidence>
<dbReference type="STRING" id="762982.HMPREF9442_00232"/>
<keyword evidence="3" id="KW-1185">Reference proteome</keyword>
<keyword evidence="1" id="KW-0472">Membrane</keyword>
<evidence type="ECO:0000313" key="2">
    <source>
        <dbReference type="EMBL" id="EGG57503.1"/>
    </source>
</evidence>
<keyword evidence="1" id="KW-0812">Transmembrane</keyword>
<evidence type="ECO:0000313" key="3">
    <source>
        <dbReference type="Proteomes" id="UP000005546"/>
    </source>
</evidence>
<dbReference type="HOGENOM" id="CLU_3255376_0_0_10"/>
<feature type="transmembrane region" description="Helical" evidence="1">
    <location>
        <begin position="20"/>
        <end position="37"/>
    </location>
</feature>
<name>F3QPZ5_9BACT</name>
<accession>F3QPZ5</accession>
<protein>
    <submittedName>
        <fullName evidence="2">Uncharacterized protein</fullName>
    </submittedName>
</protein>
<dbReference type="Proteomes" id="UP000005546">
    <property type="component" value="Unassembled WGS sequence"/>
</dbReference>
<sequence>MLDKMNVWALPLFPSGHGDGSFFRPFIFIITGFALTLRHNHP</sequence>
<keyword evidence="1" id="KW-1133">Transmembrane helix</keyword>
<proteinExistence type="predicted"/>
<reference evidence="2 3" key="1">
    <citation type="submission" date="2011-02" db="EMBL/GenBank/DDBJ databases">
        <authorList>
            <person name="Weinstock G."/>
            <person name="Sodergren E."/>
            <person name="Clifton S."/>
            <person name="Fulton L."/>
            <person name="Fulton B."/>
            <person name="Courtney L."/>
            <person name="Fronick C."/>
            <person name="Harrison M."/>
            <person name="Strong C."/>
            <person name="Farmer C."/>
            <person name="Delahaunty K."/>
            <person name="Markovic C."/>
            <person name="Hall O."/>
            <person name="Minx P."/>
            <person name="Tomlinson C."/>
            <person name="Mitreva M."/>
            <person name="Hou S."/>
            <person name="Chen J."/>
            <person name="Wollam A."/>
            <person name="Pepin K.H."/>
            <person name="Johnson M."/>
            <person name="Bhonagiri V."/>
            <person name="Zhang X."/>
            <person name="Suruliraj S."/>
            <person name="Warren W."/>
            <person name="Chinwalla A."/>
            <person name="Mardis E.R."/>
            <person name="Wilson R.K."/>
        </authorList>
    </citation>
    <scope>NUCLEOTIDE SEQUENCE [LARGE SCALE GENOMIC DNA]</scope>
    <source>
        <strain evidence="2 3">YIT 11841</strain>
    </source>
</reference>
<dbReference type="AlphaFoldDB" id="F3QPZ5"/>
<organism evidence="2 3">
    <name type="scientific">Paraprevotella xylaniphila YIT 11841</name>
    <dbReference type="NCBI Taxonomy" id="762982"/>
    <lineage>
        <taxon>Bacteria</taxon>
        <taxon>Pseudomonadati</taxon>
        <taxon>Bacteroidota</taxon>
        <taxon>Bacteroidia</taxon>
        <taxon>Bacteroidales</taxon>
        <taxon>Prevotellaceae</taxon>
        <taxon>Paraprevotella</taxon>
    </lineage>
</organism>
<comment type="caution">
    <text evidence="2">The sequence shown here is derived from an EMBL/GenBank/DDBJ whole genome shotgun (WGS) entry which is preliminary data.</text>
</comment>
<dbReference type="EMBL" id="AFBR01000007">
    <property type="protein sequence ID" value="EGG57503.1"/>
    <property type="molecule type" value="Genomic_DNA"/>
</dbReference>
<gene>
    <name evidence="2" type="ORF">HMPREF9442_00232</name>
</gene>